<dbReference type="CDD" id="cd06661">
    <property type="entry name" value="GGCT_like"/>
    <property type="match status" value="1"/>
</dbReference>
<reference evidence="3 4" key="1">
    <citation type="submission" date="2017-07" db="EMBL/GenBank/DDBJ databases">
        <title>Elstera cyanobacteriorum sp. nov., a novel bacterium isolated from cyanobacterial aggregates in a eutrophic lake.</title>
        <authorList>
            <person name="Cai H."/>
        </authorList>
    </citation>
    <scope>NUCLEOTIDE SEQUENCE [LARGE SCALE GENOMIC DNA]</scope>
    <source>
        <strain evidence="3 4">TH019</strain>
    </source>
</reference>
<dbReference type="GO" id="GO:0005737">
    <property type="term" value="C:cytoplasm"/>
    <property type="evidence" value="ECO:0007669"/>
    <property type="project" value="TreeGrafter"/>
</dbReference>
<evidence type="ECO:0000256" key="2">
    <source>
        <dbReference type="ARBA" id="ARBA00023239"/>
    </source>
</evidence>
<dbReference type="Proteomes" id="UP000216361">
    <property type="component" value="Unassembled WGS sequence"/>
</dbReference>
<dbReference type="EC" id="4.3.2.7" evidence="1"/>
<dbReference type="SUPFAM" id="SSF110857">
    <property type="entry name" value="Gamma-glutamyl cyclotransferase-like"/>
    <property type="match status" value="1"/>
</dbReference>
<sequence>MSTELYWVFAYGSLIWDPGFPYIEQQRAVIHGYHRRFCLYSHRYRGTPEEPGLVLGLDRGGSCHGVAYAVAPEKTADVRAYLWAREMSSNAYRPVMAPARLADGRRVMAQTFVTVPGHPQYAGRLAADLTARLIASSRGERGSNQAYLENTAAHLSTLGIRDSSMDRLVTDVRQLLQTEGGHVRRPAVPPIPRIGF</sequence>
<dbReference type="InterPro" id="IPR006840">
    <property type="entry name" value="ChaC"/>
</dbReference>
<organism evidence="3 4">
    <name type="scientific">Elstera cyanobacteriorum</name>
    <dbReference type="NCBI Taxonomy" id="2022747"/>
    <lineage>
        <taxon>Bacteria</taxon>
        <taxon>Pseudomonadati</taxon>
        <taxon>Pseudomonadota</taxon>
        <taxon>Alphaproteobacteria</taxon>
        <taxon>Rhodospirillales</taxon>
        <taxon>Rhodospirillaceae</taxon>
        <taxon>Elstera</taxon>
    </lineage>
</organism>
<keyword evidence="4" id="KW-1185">Reference proteome</keyword>
<evidence type="ECO:0000313" key="4">
    <source>
        <dbReference type="Proteomes" id="UP000216361"/>
    </source>
</evidence>
<gene>
    <name evidence="3" type="ORF">CHR90_12405</name>
</gene>
<dbReference type="EMBL" id="NOXS01000033">
    <property type="protein sequence ID" value="OYQ17778.1"/>
    <property type="molecule type" value="Genomic_DNA"/>
</dbReference>
<name>A0A255XLE8_9PROT</name>
<evidence type="ECO:0000256" key="1">
    <source>
        <dbReference type="ARBA" id="ARBA00012344"/>
    </source>
</evidence>
<dbReference type="OrthoDB" id="9795692at2"/>
<dbReference type="GO" id="GO:0061928">
    <property type="term" value="F:glutathione specific gamma-glutamylcyclotransferase activity"/>
    <property type="evidence" value="ECO:0007669"/>
    <property type="project" value="UniProtKB-EC"/>
</dbReference>
<dbReference type="RefSeq" id="WP_094409340.1">
    <property type="nucleotide sequence ID" value="NZ_BMJZ01000002.1"/>
</dbReference>
<dbReference type="Pfam" id="PF04752">
    <property type="entry name" value="ChaC"/>
    <property type="match status" value="1"/>
</dbReference>
<evidence type="ECO:0000313" key="3">
    <source>
        <dbReference type="EMBL" id="OYQ17778.1"/>
    </source>
</evidence>
<dbReference type="GO" id="GO:0006751">
    <property type="term" value="P:glutathione catabolic process"/>
    <property type="evidence" value="ECO:0007669"/>
    <property type="project" value="InterPro"/>
</dbReference>
<dbReference type="PANTHER" id="PTHR12192">
    <property type="entry name" value="CATION TRANSPORT PROTEIN CHAC-RELATED"/>
    <property type="match status" value="1"/>
</dbReference>
<protein>
    <recommendedName>
        <fullName evidence="1">glutathione-specific gamma-glutamylcyclotransferase</fullName>
        <ecNumber evidence="1">4.3.2.7</ecNumber>
    </recommendedName>
</protein>
<comment type="caution">
    <text evidence="3">The sequence shown here is derived from an EMBL/GenBank/DDBJ whole genome shotgun (WGS) entry which is preliminary data.</text>
</comment>
<accession>A0A255XLE8</accession>
<dbReference type="PANTHER" id="PTHR12192:SF2">
    <property type="entry name" value="GLUTATHIONE-SPECIFIC GAMMA-GLUTAMYLCYCLOTRANSFERASE 2"/>
    <property type="match status" value="1"/>
</dbReference>
<dbReference type="AlphaFoldDB" id="A0A255XLE8"/>
<dbReference type="InterPro" id="IPR013024">
    <property type="entry name" value="GGCT-like"/>
</dbReference>
<keyword evidence="2" id="KW-0456">Lyase</keyword>
<dbReference type="InterPro" id="IPR036568">
    <property type="entry name" value="GGCT-like_sf"/>
</dbReference>
<dbReference type="Gene3D" id="3.10.490.10">
    <property type="entry name" value="Gamma-glutamyl cyclotransferase-like"/>
    <property type="match status" value="1"/>
</dbReference>
<proteinExistence type="predicted"/>